<name>A0A024B456_9CAUD</name>
<dbReference type="RefSeq" id="YP_009036347.1">
    <property type="nucleotide sequence ID" value="NC_024211.1"/>
</dbReference>
<proteinExistence type="predicted"/>
<organism evidence="1 2">
    <name type="scientific">Bacillus phage Megatron</name>
    <dbReference type="NCBI Taxonomy" id="1486661"/>
    <lineage>
        <taxon>Viruses</taxon>
        <taxon>Duplodnaviria</taxon>
        <taxon>Heunggongvirae</taxon>
        <taxon>Uroviricota</taxon>
        <taxon>Caudoviricetes</taxon>
        <taxon>Herelleviridae</taxon>
        <taxon>Bastillevirinae</taxon>
        <taxon>Wphvirus</taxon>
        <taxon>Wphvirus megatron</taxon>
    </lineage>
</organism>
<dbReference type="EMBL" id="KJ489401">
    <property type="protein sequence ID" value="AHZ10858.1"/>
    <property type="molecule type" value="Genomic_DNA"/>
</dbReference>
<evidence type="ECO:0000313" key="1">
    <source>
        <dbReference type="EMBL" id="AHZ10858.1"/>
    </source>
</evidence>
<evidence type="ECO:0000313" key="2">
    <source>
        <dbReference type="Proteomes" id="UP000026906"/>
    </source>
</evidence>
<accession>A0A024B456</accession>
<dbReference type="Proteomes" id="UP000026906">
    <property type="component" value="Segment"/>
</dbReference>
<dbReference type="GeneID" id="19525985"/>
<sequence>MTSVTKTIEKRRGNNMAGRIMELSIPFNGEGFEKTGKIVYTFDKDTIVFKQVCEVRNSDLIYTKITTIVDRAQFETGVDKLKGTNYVCFRNHNDEITISIDIKVRLTDGKREIVADVRMYHLGKNITGEVTVTLDKLELMCSEITRNQRIMDNELTQEVVN</sequence>
<protein>
    <submittedName>
        <fullName evidence="1">Uncharacterized protein</fullName>
    </submittedName>
</protein>
<keyword evidence="2" id="KW-1185">Reference proteome</keyword>
<reference evidence="2" key="1">
    <citation type="submission" date="2014-09" db="EMBL/GenBank/DDBJ databases">
        <authorList>
            <person name="Sauder A.B."/>
            <person name="McKenzie Q.R."/>
            <person name="Temple L.M."/>
            <person name="Alexis B.K."/>
            <person name="Al-Atrache Z."/>
            <person name="Lewis L.O."/>
            <person name="Loesser-Casey K.E."/>
            <person name="Mitchell K.J."/>
        </authorList>
    </citation>
    <scope>NUCLEOTIDE SEQUENCE [LARGE SCALE GENOMIC DNA]</scope>
</reference>
<dbReference type="KEGG" id="vg:19525985"/>